<dbReference type="EMBL" id="FRAR01000030">
    <property type="protein sequence ID" value="SHK92099.1"/>
    <property type="molecule type" value="Genomic_DNA"/>
</dbReference>
<dbReference type="OrthoDB" id="1913083at2"/>
<protein>
    <submittedName>
        <fullName evidence="2">MerR HTH family regulatory protein</fullName>
    </submittedName>
</protein>
<keyword evidence="3" id="KW-1185">Reference proteome</keyword>
<proteinExistence type="predicted"/>
<dbReference type="InterPro" id="IPR000551">
    <property type="entry name" value="MerR-type_HTH_dom"/>
</dbReference>
<reference evidence="3" key="1">
    <citation type="submission" date="2016-11" db="EMBL/GenBank/DDBJ databases">
        <authorList>
            <person name="Varghese N."/>
            <person name="Submissions S."/>
        </authorList>
    </citation>
    <scope>NUCLEOTIDE SEQUENCE [LARGE SCALE GENOMIC DNA]</scope>
    <source>
        <strain evidence="3">DSM 10349</strain>
    </source>
</reference>
<dbReference type="InterPro" id="IPR009061">
    <property type="entry name" value="DNA-bd_dom_put_sf"/>
</dbReference>
<dbReference type="SUPFAM" id="SSF46955">
    <property type="entry name" value="Putative DNA-binding domain"/>
    <property type="match status" value="1"/>
</dbReference>
<dbReference type="GO" id="GO:0003677">
    <property type="term" value="F:DNA binding"/>
    <property type="evidence" value="ECO:0007669"/>
    <property type="project" value="InterPro"/>
</dbReference>
<evidence type="ECO:0000259" key="1">
    <source>
        <dbReference type="Pfam" id="PF13411"/>
    </source>
</evidence>
<sequence length="213" mass="24457">MQKTSLTIADISRVTGFPESTVRFYRDKFHNYIPYRGEGRKRRYEPAAIKIFEEISNLSSKGLAEPEILHYLSSNYAHNPIIVDEAAQVESQGRNHSVVTTVEPHCDKETILPKLSLTAESQFRNNLAVTAMEPQYMLAIVEMLIKNKIPETEKIYLTVKEASFRTGISQESIKEHCRQYLQSKTGIPCTRTGRGYVIHKNMLDNWFTKMIRG</sequence>
<dbReference type="GO" id="GO:0006355">
    <property type="term" value="P:regulation of DNA-templated transcription"/>
    <property type="evidence" value="ECO:0007669"/>
    <property type="project" value="InterPro"/>
</dbReference>
<evidence type="ECO:0000313" key="3">
    <source>
        <dbReference type="Proteomes" id="UP000183997"/>
    </source>
</evidence>
<evidence type="ECO:0000313" key="2">
    <source>
        <dbReference type="EMBL" id="SHK92099.1"/>
    </source>
</evidence>
<dbReference type="Proteomes" id="UP000183997">
    <property type="component" value="Unassembled WGS sequence"/>
</dbReference>
<organism evidence="2 3">
    <name type="scientific">Desulforamulus aeronauticus DSM 10349</name>
    <dbReference type="NCBI Taxonomy" id="1121421"/>
    <lineage>
        <taxon>Bacteria</taxon>
        <taxon>Bacillati</taxon>
        <taxon>Bacillota</taxon>
        <taxon>Clostridia</taxon>
        <taxon>Eubacteriales</taxon>
        <taxon>Peptococcaceae</taxon>
        <taxon>Desulforamulus</taxon>
    </lineage>
</organism>
<gene>
    <name evidence="2" type="ORF">SAMN02745123_03588</name>
</gene>
<dbReference type="Gene3D" id="1.10.1660.10">
    <property type="match status" value="1"/>
</dbReference>
<accession>A0A1M6WEJ8</accession>
<dbReference type="STRING" id="1121421.SAMN02745123_03588"/>
<dbReference type="AlphaFoldDB" id="A0A1M6WEJ8"/>
<dbReference type="RefSeq" id="WP_072917098.1">
    <property type="nucleotide sequence ID" value="NZ_FRAR01000030.1"/>
</dbReference>
<name>A0A1M6WEJ8_9FIRM</name>
<dbReference type="Pfam" id="PF13411">
    <property type="entry name" value="MerR_1"/>
    <property type="match status" value="1"/>
</dbReference>
<feature type="domain" description="HTH merR-type" evidence="1">
    <location>
        <begin position="7"/>
        <end position="73"/>
    </location>
</feature>